<organism evidence="2 3">
    <name type="scientific">Acyrthosiphon pisum</name>
    <name type="common">Pea aphid</name>
    <dbReference type="NCBI Taxonomy" id="7029"/>
    <lineage>
        <taxon>Eukaryota</taxon>
        <taxon>Metazoa</taxon>
        <taxon>Ecdysozoa</taxon>
        <taxon>Arthropoda</taxon>
        <taxon>Hexapoda</taxon>
        <taxon>Insecta</taxon>
        <taxon>Pterygota</taxon>
        <taxon>Neoptera</taxon>
        <taxon>Paraneoptera</taxon>
        <taxon>Hemiptera</taxon>
        <taxon>Sternorrhyncha</taxon>
        <taxon>Aphidomorpha</taxon>
        <taxon>Aphidoidea</taxon>
        <taxon>Aphididae</taxon>
        <taxon>Macrosiphini</taxon>
        <taxon>Acyrthosiphon</taxon>
    </lineage>
</organism>
<dbReference type="EnsemblMetazoa" id="XM_008191541.1">
    <property type="protein sequence ID" value="XP_008189763.1"/>
    <property type="gene ID" value="LOC103311811"/>
</dbReference>
<keyword evidence="3" id="KW-1185">Reference proteome</keyword>
<reference evidence="3" key="1">
    <citation type="submission" date="2010-06" db="EMBL/GenBank/DDBJ databases">
        <authorList>
            <person name="Jiang H."/>
            <person name="Abraham K."/>
            <person name="Ali S."/>
            <person name="Alsbrooks S.L."/>
            <person name="Anim B.N."/>
            <person name="Anosike U.S."/>
            <person name="Attaway T."/>
            <person name="Bandaranaike D.P."/>
            <person name="Battles P.K."/>
            <person name="Bell S.N."/>
            <person name="Bell A.V."/>
            <person name="Beltran B."/>
            <person name="Bickham C."/>
            <person name="Bustamante Y."/>
            <person name="Caleb T."/>
            <person name="Canada A."/>
            <person name="Cardenas V."/>
            <person name="Carter K."/>
            <person name="Chacko J."/>
            <person name="Chandrabose M.N."/>
            <person name="Chavez D."/>
            <person name="Chavez A."/>
            <person name="Chen L."/>
            <person name="Chu H.-S."/>
            <person name="Claassen K.J."/>
            <person name="Cockrell R."/>
            <person name="Collins M."/>
            <person name="Cooper J.A."/>
            <person name="Cree A."/>
            <person name="Curry S.M."/>
            <person name="Da Y."/>
            <person name="Dao M.D."/>
            <person name="Das B."/>
            <person name="Davila M.-L."/>
            <person name="Davy-Carroll L."/>
            <person name="Denson S."/>
            <person name="Dinh H."/>
            <person name="Ebong V.E."/>
            <person name="Edwards J.R."/>
            <person name="Egan A."/>
            <person name="El-Daye J."/>
            <person name="Escobedo L."/>
            <person name="Fernandez S."/>
            <person name="Fernando P.R."/>
            <person name="Flagg N."/>
            <person name="Forbes L.D."/>
            <person name="Fowler R.G."/>
            <person name="Fu Q."/>
            <person name="Gabisi R.A."/>
            <person name="Ganer J."/>
            <person name="Garbino Pronczuk A."/>
            <person name="Garcia R.M."/>
            <person name="Garner T."/>
            <person name="Garrett T.E."/>
            <person name="Gonzalez D.A."/>
            <person name="Hamid H."/>
            <person name="Hawkins E.S."/>
            <person name="Hirani K."/>
            <person name="Hogues M.E."/>
            <person name="Hollins B."/>
            <person name="Hsiao C.-H."/>
            <person name="Jabil R."/>
            <person name="James M.L."/>
            <person name="Jhangiani S.N."/>
            <person name="Johnson B."/>
            <person name="Johnson Q."/>
            <person name="Joshi V."/>
            <person name="Kalu J.B."/>
            <person name="Kam C."/>
            <person name="Kashfia A."/>
            <person name="Keebler J."/>
            <person name="Kisamo H."/>
            <person name="Kovar C.L."/>
            <person name="Lago L.A."/>
            <person name="Lai C.-Y."/>
            <person name="Laidlaw J."/>
            <person name="Lara F."/>
            <person name="Le T.-K."/>
            <person name="Lee S.L."/>
            <person name="Legall F.H."/>
            <person name="Lemon S.J."/>
            <person name="Lewis L.R."/>
            <person name="Li B."/>
            <person name="Liu Y."/>
            <person name="Liu Y.-S."/>
            <person name="Lopez J."/>
            <person name="Lozado R.J."/>
            <person name="Lu J."/>
            <person name="Madu R.C."/>
            <person name="Maheshwari M."/>
            <person name="Maheshwari R."/>
            <person name="Malloy K."/>
            <person name="Martinez E."/>
            <person name="Mathew T."/>
            <person name="Mercado I.C."/>
            <person name="Mercado C."/>
            <person name="Meyer B."/>
            <person name="Montgomery K."/>
            <person name="Morgan M.B."/>
            <person name="Munidasa M."/>
            <person name="Nazareth L.V."/>
            <person name="Nelson J."/>
            <person name="Ng B.M."/>
            <person name="Nguyen N.B."/>
            <person name="Nguyen P.Q."/>
            <person name="Nguyen T."/>
            <person name="Obregon M."/>
            <person name="Okwuonu G.O."/>
            <person name="Onwere C.G."/>
            <person name="Orozco G."/>
            <person name="Parra A."/>
            <person name="Patel S."/>
            <person name="Patil S."/>
            <person name="Perez A."/>
            <person name="Perez Y."/>
            <person name="Pham C."/>
            <person name="Primus E.L."/>
            <person name="Pu L.-L."/>
            <person name="Puazo M."/>
            <person name="Qin X."/>
            <person name="Quiroz J.B."/>
            <person name="Reese J."/>
            <person name="Richards S."/>
            <person name="Rives C.M."/>
            <person name="Robberts R."/>
            <person name="Ruiz S.J."/>
            <person name="Ruiz M.J."/>
            <person name="Santibanez J."/>
            <person name="Schneider B.W."/>
            <person name="Sisson I."/>
            <person name="Smith M."/>
            <person name="Sodergren E."/>
            <person name="Song X.-Z."/>
            <person name="Song B.B."/>
            <person name="Summersgill H."/>
            <person name="Thelus R."/>
            <person name="Thornton R.D."/>
            <person name="Trejos Z.Y."/>
            <person name="Usmani K."/>
            <person name="Vattathil S."/>
            <person name="Villasana D."/>
            <person name="Walker D.L."/>
            <person name="Wang S."/>
            <person name="Wang K."/>
            <person name="White C.S."/>
            <person name="Williams A.C."/>
            <person name="Williamson J."/>
            <person name="Wilson K."/>
            <person name="Woghiren I.O."/>
            <person name="Woodworth J.R."/>
            <person name="Worley K.C."/>
            <person name="Wright R.A."/>
            <person name="Wu W."/>
            <person name="Young L."/>
            <person name="Zhang L."/>
            <person name="Zhang J."/>
            <person name="Zhu Y."/>
            <person name="Muzny D.M."/>
            <person name="Weinstock G."/>
            <person name="Gibbs R.A."/>
        </authorList>
    </citation>
    <scope>NUCLEOTIDE SEQUENCE [LARGE SCALE GENOMIC DNA]</scope>
    <source>
        <strain evidence="3">LSR1</strain>
    </source>
</reference>
<name>A0A8R2FF32_ACYPI</name>
<dbReference type="Pfam" id="PF13843">
    <property type="entry name" value="DDE_Tnp_1_7"/>
    <property type="match status" value="1"/>
</dbReference>
<reference evidence="2" key="2">
    <citation type="submission" date="2022-06" db="UniProtKB">
        <authorList>
            <consortium name="EnsemblMetazoa"/>
        </authorList>
    </citation>
    <scope>IDENTIFICATION</scope>
</reference>
<dbReference type="RefSeq" id="XP_008189763.1">
    <property type="nucleotide sequence ID" value="XM_008191541.1"/>
</dbReference>
<evidence type="ECO:0000259" key="1">
    <source>
        <dbReference type="Pfam" id="PF13843"/>
    </source>
</evidence>
<accession>A0A8R2FF32</accession>
<dbReference type="Proteomes" id="UP000007819">
    <property type="component" value="Chromosome X"/>
</dbReference>
<dbReference type="AlphaFoldDB" id="A0A8R2FF32"/>
<evidence type="ECO:0000313" key="2">
    <source>
        <dbReference type="EnsemblMetazoa" id="XP_008189763.1"/>
    </source>
</evidence>
<dbReference type="GeneID" id="103311811"/>
<dbReference type="PANTHER" id="PTHR46599">
    <property type="entry name" value="PIGGYBAC TRANSPOSABLE ELEMENT-DERIVED PROTEIN 4"/>
    <property type="match status" value="1"/>
</dbReference>
<proteinExistence type="predicted"/>
<dbReference type="PANTHER" id="PTHR46599:SF3">
    <property type="entry name" value="PIGGYBAC TRANSPOSABLE ELEMENT-DERIVED PROTEIN 4"/>
    <property type="match status" value="1"/>
</dbReference>
<dbReference type="KEGG" id="api:103311811"/>
<evidence type="ECO:0000313" key="3">
    <source>
        <dbReference type="Proteomes" id="UP000007819"/>
    </source>
</evidence>
<dbReference type="OrthoDB" id="10043918at2759"/>
<feature type="domain" description="PiggyBac transposable element-derived protein" evidence="1">
    <location>
        <begin position="2"/>
        <end position="40"/>
    </location>
</feature>
<protein>
    <recommendedName>
        <fullName evidence="1">PiggyBac transposable element-derived protein domain-containing protein</fullName>
    </recommendedName>
</protein>
<sequence>MKQYMPMKPIKRGFKIWASADSDSGFLLNLEIYTGKKSNGIPDIPLIFKHLCDGIFSCGTFRVNKKYYPKHFMKTDVKYTSGDIEYAQSEDIGIMRWKDRESKPVTLISNMQTLQIHLQY</sequence>
<dbReference type="InterPro" id="IPR029526">
    <property type="entry name" value="PGBD"/>
</dbReference>